<evidence type="ECO:0000313" key="2">
    <source>
        <dbReference type="Proteomes" id="UP000010121"/>
    </source>
</evidence>
<dbReference type="PROSITE" id="PS51257">
    <property type="entry name" value="PROKAR_LIPOPROTEIN"/>
    <property type="match status" value="1"/>
</dbReference>
<gene>
    <name evidence="1" type="ORF">Rsw2DRAFT_2604</name>
</gene>
<dbReference type="EMBL" id="ACYY01000019">
    <property type="protein sequence ID" value="EEW24424.1"/>
    <property type="molecule type" value="Genomic_DNA"/>
</dbReference>
<evidence type="ECO:0008006" key="3">
    <source>
        <dbReference type="Google" id="ProtNLM"/>
    </source>
</evidence>
<dbReference type="OrthoDB" id="7872928at2"/>
<name>C8S3H6_9RHOB</name>
<sequence length="116" mass="12305">MKHILPFALLLGLAACVGTGPSRPAEVRLSASTLTVMMADGRRCDAPWAAGAGRMQDCGLDWQVVVDKPNPLRRAFVDLSQALGLAVTPMARISLTDATGQTYGFTSPPPRPVKDD</sequence>
<evidence type="ECO:0000313" key="1">
    <source>
        <dbReference type="EMBL" id="EEW24424.1"/>
    </source>
</evidence>
<reference evidence="1 2" key="1">
    <citation type="submission" date="2009-08" db="EMBL/GenBank/DDBJ databases">
        <title>The draft genome of Rhodobacter sp. SW2.</title>
        <authorList>
            <consortium name="US DOE Joint Genome Institute (JGI-PGF)"/>
            <person name="Lucas S."/>
            <person name="Copeland A."/>
            <person name="Lapidus A."/>
            <person name="Glavina del Rio T."/>
            <person name="Tice H."/>
            <person name="Bruce D."/>
            <person name="Goodwin L."/>
            <person name="Pitluck S."/>
            <person name="Larimer F."/>
            <person name="Land M.L."/>
            <person name="Hauser L."/>
            <person name="Emerson D."/>
        </authorList>
    </citation>
    <scope>NUCLEOTIDE SEQUENCE [LARGE SCALE GENOMIC DNA]</scope>
    <source>
        <strain evidence="1 2">SW2</strain>
    </source>
</reference>
<dbReference type="Proteomes" id="UP000010121">
    <property type="component" value="Unassembled WGS sequence"/>
</dbReference>
<protein>
    <recommendedName>
        <fullName evidence="3">Lipoprotein</fullName>
    </recommendedName>
</protein>
<organism evidence="1 2">
    <name type="scientific">Rhodobacter ferrooxidans</name>
    <dbReference type="NCBI Taxonomy" id="371731"/>
    <lineage>
        <taxon>Bacteria</taxon>
        <taxon>Pseudomonadati</taxon>
        <taxon>Pseudomonadota</taxon>
        <taxon>Alphaproteobacteria</taxon>
        <taxon>Rhodobacterales</taxon>
        <taxon>Rhodobacter group</taxon>
        <taxon>Rhodobacter</taxon>
    </lineage>
</organism>
<proteinExistence type="predicted"/>
<dbReference type="AlphaFoldDB" id="C8S3H6"/>
<keyword evidence="2" id="KW-1185">Reference proteome</keyword>
<dbReference type="RefSeq" id="WP_008031683.1">
    <property type="nucleotide sequence ID" value="NZ_ACYY01000019.1"/>
</dbReference>
<comment type="caution">
    <text evidence="1">The sequence shown here is derived from an EMBL/GenBank/DDBJ whole genome shotgun (WGS) entry which is preliminary data.</text>
</comment>
<accession>C8S3H6</accession>
<dbReference type="STRING" id="371731.Rsw2DRAFT_2604"/>